<dbReference type="InterPro" id="IPR020846">
    <property type="entry name" value="MFS_dom"/>
</dbReference>
<keyword evidence="3 6" id="KW-0812">Transmembrane</keyword>
<feature type="transmembrane region" description="Helical" evidence="6">
    <location>
        <begin position="58"/>
        <end position="78"/>
    </location>
</feature>
<evidence type="ECO:0000256" key="5">
    <source>
        <dbReference type="ARBA" id="ARBA00023136"/>
    </source>
</evidence>
<keyword evidence="9" id="KW-1185">Reference proteome</keyword>
<accession>A0A1J7BGG4</accession>
<dbReference type="CDD" id="cd06173">
    <property type="entry name" value="MFS_MefA_like"/>
    <property type="match status" value="1"/>
</dbReference>
<feature type="domain" description="Major facilitator superfamily (MFS) profile" evidence="7">
    <location>
        <begin position="235"/>
        <end position="448"/>
    </location>
</feature>
<dbReference type="SUPFAM" id="SSF103473">
    <property type="entry name" value="MFS general substrate transporter"/>
    <property type="match status" value="1"/>
</dbReference>
<comment type="caution">
    <text evidence="8">The sequence shown here is derived from an EMBL/GenBank/DDBJ whole genome shotgun (WGS) entry which is preliminary data.</text>
</comment>
<reference evidence="8 9" key="1">
    <citation type="submission" date="2016-10" db="EMBL/GenBank/DDBJ databases">
        <title>Genome sequence of Streptomyces gilvigriseus MUSC 26.</title>
        <authorList>
            <person name="Lee L.-H."/>
            <person name="Ser H.-L."/>
        </authorList>
    </citation>
    <scope>NUCLEOTIDE SEQUENCE [LARGE SCALE GENOMIC DNA]</scope>
    <source>
        <strain evidence="8 9">MUSC 26</strain>
    </source>
</reference>
<feature type="transmembrane region" description="Helical" evidence="6">
    <location>
        <begin position="394"/>
        <end position="411"/>
    </location>
</feature>
<comment type="subcellular location">
    <subcellularLocation>
        <location evidence="1">Cell membrane</location>
        <topology evidence="1">Multi-pass membrane protein</topology>
    </subcellularLocation>
</comment>
<dbReference type="Pfam" id="PF07690">
    <property type="entry name" value="MFS_1"/>
    <property type="match status" value="1"/>
</dbReference>
<organism evidence="8 9">
    <name type="scientific">Mangrovactinospora gilvigrisea</name>
    <dbReference type="NCBI Taxonomy" id="1428644"/>
    <lineage>
        <taxon>Bacteria</taxon>
        <taxon>Bacillati</taxon>
        <taxon>Actinomycetota</taxon>
        <taxon>Actinomycetes</taxon>
        <taxon>Kitasatosporales</taxon>
        <taxon>Streptomycetaceae</taxon>
        <taxon>Mangrovactinospora</taxon>
    </lineage>
</organism>
<feature type="transmembrane region" description="Helical" evidence="6">
    <location>
        <begin position="267"/>
        <end position="290"/>
    </location>
</feature>
<dbReference type="PANTHER" id="PTHR23513">
    <property type="entry name" value="INTEGRAL MEMBRANE EFFLUX PROTEIN-RELATED"/>
    <property type="match status" value="1"/>
</dbReference>
<dbReference type="Proteomes" id="UP000243342">
    <property type="component" value="Unassembled WGS sequence"/>
</dbReference>
<protein>
    <submittedName>
        <fullName evidence="8">MFS transporter</fullName>
    </submittedName>
</protein>
<evidence type="ECO:0000256" key="1">
    <source>
        <dbReference type="ARBA" id="ARBA00004651"/>
    </source>
</evidence>
<feature type="transmembrane region" description="Helical" evidence="6">
    <location>
        <begin position="32"/>
        <end position="52"/>
    </location>
</feature>
<feature type="transmembrane region" description="Helical" evidence="6">
    <location>
        <begin position="302"/>
        <end position="321"/>
    </location>
</feature>
<sequence>MTATNPLRRAAGLLGRNDDFRRLWTGSTAAKFGSTVSSIALPLIAATVLGAGPFEVGALSAAAWAPWLLIGLPAGAWVDRLPRRPIMLAADAASLLLFAGIPVAAALGYLSIGYLLATALLGGVAAVFFETASGALMPRIVEEEDRPEGNAKLYGTASAMQIAGYGAGGTAVQLLGPAYAMAVNAATFLVSLVCTYRVRHREHLAPRAAATADAPRPRLRSEIAEGMRLAARDPLLRMQAVFGGLANMALMAYQAVLLLFLVRESGLPSSAIGLLMTTSGIGGLLGAVAGRRLAARIGSSRAVLLLLIAAPALGLLIPLTATGPRLGFFLVGYPAIAFGIVGGNTVWATFKQRYVPADRYARLTTCTSFLNYGTIPVGSLLGGALGQALGLDTALWVGLAALPLSGCVLLFSPMRRMRDLPDAPPAEAADRAREIGCGVSERGASIAA</sequence>
<evidence type="ECO:0000256" key="4">
    <source>
        <dbReference type="ARBA" id="ARBA00022989"/>
    </source>
</evidence>
<dbReference type="PROSITE" id="PS50850">
    <property type="entry name" value="MFS"/>
    <property type="match status" value="1"/>
</dbReference>
<dbReference type="GO" id="GO:0022857">
    <property type="term" value="F:transmembrane transporter activity"/>
    <property type="evidence" value="ECO:0007669"/>
    <property type="project" value="InterPro"/>
</dbReference>
<feature type="transmembrane region" description="Helical" evidence="6">
    <location>
        <begin position="369"/>
        <end position="388"/>
    </location>
</feature>
<dbReference type="Gene3D" id="1.20.1250.20">
    <property type="entry name" value="MFS general substrate transporter like domains"/>
    <property type="match status" value="1"/>
</dbReference>
<name>A0A1J7BGG4_9ACTN</name>
<evidence type="ECO:0000259" key="7">
    <source>
        <dbReference type="PROSITE" id="PS50850"/>
    </source>
</evidence>
<dbReference type="RefSeq" id="WP_071656359.1">
    <property type="nucleotide sequence ID" value="NZ_MLCF01000045.1"/>
</dbReference>
<keyword evidence="2" id="KW-1003">Cell membrane</keyword>
<evidence type="ECO:0000313" key="8">
    <source>
        <dbReference type="EMBL" id="OIV37653.1"/>
    </source>
</evidence>
<dbReference type="OrthoDB" id="9815525at2"/>
<gene>
    <name evidence="8" type="ORF">BIV57_09790</name>
</gene>
<evidence type="ECO:0000313" key="9">
    <source>
        <dbReference type="Proteomes" id="UP000243342"/>
    </source>
</evidence>
<evidence type="ECO:0000256" key="2">
    <source>
        <dbReference type="ARBA" id="ARBA00022475"/>
    </source>
</evidence>
<evidence type="ECO:0000256" key="3">
    <source>
        <dbReference type="ARBA" id="ARBA00022692"/>
    </source>
</evidence>
<dbReference type="EMBL" id="MLCF01000045">
    <property type="protein sequence ID" value="OIV37653.1"/>
    <property type="molecule type" value="Genomic_DNA"/>
</dbReference>
<dbReference type="STRING" id="1428644.BIV57_09790"/>
<keyword evidence="5 6" id="KW-0472">Membrane</keyword>
<feature type="transmembrane region" description="Helical" evidence="6">
    <location>
        <begin position="112"/>
        <end position="132"/>
    </location>
</feature>
<feature type="transmembrane region" description="Helical" evidence="6">
    <location>
        <begin position="240"/>
        <end position="261"/>
    </location>
</feature>
<dbReference type="AlphaFoldDB" id="A0A1J7BGG4"/>
<evidence type="ECO:0000256" key="6">
    <source>
        <dbReference type="SAM" id="Phobius"/>
    </source>
</evidence>
<dbReference type="GO" id="GO:0005886">
    <property type="term" value="C:plasma membrane"/>
    <property type="evidence" value="ECO:0007669"/>
    <property type="project" value="UniProtKB-SubCell"/>
</dbReference>
<proteinExistence type="predicted"/>
<keyword evidence="4 6" id="KW-1133">Transmembrane helix</keyword>
<dbReference type="PANTHER" id="PTHR23513:SF6">
    <property type="entry name" value="MAJOR FACILITATOR SUPERFAMILY ASSOCIATED DOMAIN-CONTAINING PROTEIN"/>
    <property type="match status" value="1"/>
</dbReference>
<dbReference type="InterPro" id="IPR011701">
    <property type="entry name" value="MFS"/>
</dbReference>
<feature type="transmembrane region" description="Helical" evidence="6">
    <location>
        <begin position="327"/>
        <end position="348"/>
    </location>
</feature>
<feature type="transmembrane region" description="Helical" evidence="6">
    <location>
        <begin position="178"/>
        <end position="198"/>
    </location>
</feature>
<dbReference type="InterPro" id="IPR036259">
    <property type="entry name" value="MFS_trans_sf"/>
</dbReference>